<comment type="caution">
    <text evidence="1">The sequence shown here is derived from an EMBL/GenBank/DDBJ whole genome shotgun (WGS) entry which is preliminary data.</text>
</comment>
<evidence type="ECO:0000313" key="1">
    <source>
        <dbReference type="EMBL" id="SAL87779.1"/>
    </source>
</evidence>
<dbReference type="EMBL" id="FCON02000323">
    <property type="protein sequence ID" value="SAL87779.1"/>
    <property type="molecule type" value="Genomic_DNA"/>
</dbReference>
<proteinExistence type="predicted"/>
<accession>A0A158L445</accession>
<dbReference type="Proteomes" id="UP000054770">
    <property type="component" value="Unassembled WGS sequence"/>
</dbReference>
<organism evidence="1 2">
    <name type="scientific">Caballeronia choica</name>
    <dbReference type="NCBI Taxonomy" id="326476"/>
    <lineage>
        <taxon>Bacteria</taxon>
        <taxon>Pseudomonadati</taxon>
        <taxon>Pseudomonadota</taxon>
        <taxon>Betaproteobacteria</taxon>
        <taxon>Burkholderiales</taxon>
        <taxon>Burkholderiaceae</taxon>
        <taxon>Caballeronia</taxon>
    </lineage>
</organism>
<protein>
    <recommendedName>
        <fullName evidence="3">Chemoreceptor zinc-binding domain-containing protein</fullName>
    </recommendedName>
</protein>
<keyword evidence="2" id="KW-1185">Reference proteome</keyword>
<evidence type="ECO:0000313" key="2">
    <source>
        <dbReference type="Proteomes" id="UP000054770"/>
    </source>
</evidence>
<sequence length="130" mass="14149">MPFDSTLLEEHKIAGISLRSGMHEPVSLITPAFANERCCALGRWLQEDSDRWDAAPELLQLKLAHASFHTIALVIALSITQGRLAEAAIMLEPDALFDSAGRMLADAVSRFETRLIVGVGPAPASRERAQ</sequence>
<reference evidence="1" key="1">
    <citation type="submission" date="2016-01" db="EMBL/GenBank/DDBJ databases">
        <authorList>
            <person name="Peeters C."/>
        </authorList>
    </citation>
    <scope>NUCLEOTIDE SEQUENCE [LARGE SCALE GENOMIC DNA]</scope>
    <source>
        <strain evidence="1">LMG 22940</strain>
    </source>
</reference>
<evidence type="ECO:0008006" key="3">
    <source>
        <dbReference type="Google" id="ProtNLM"/>
    </source>
</evidence>
<name>A0A158L445_9BURK</name>
<dbReference type="Gene3D" id="1.20.120.30">
    <property type="entry name" value="Aspartate receptor, ligand-binding domain"/>
    <property type="match status" value="1"/>
</dbReference>
<dbReference type="AlphaFoldDB" id="A0A158L445"/>
<gene>
    <name evidence="1" type="ORF">AWB68_08536</name>
</gene>